<organism evidence="5 6">
    <name type="scientific">candidate division WOR-3 bacterium</name>
    <dbReference type="NCBI Taxonomy" id="2052148"/>
    <lineage>
        <taxon>Bacteria</taxon>
        <taxon>Bacteria division WOR-3</taxon>
    </lineage>
</organism>
<dbReference type="Proteomes" id="UP000779900">
    <property type="component" value="Unassembled WGS sequence"/>
</dbReference>
<dbReference type="InterPro" id="IPR050336">
    <property type="entry name" value="Chromosome_partition/occlusion"/>
</dbReference>
<dbReference type="InterPro" id="IPR004437">
    <property type="entry name" value="ParB/RepB/Spo0J"/>
</dbReference>
<dbReference type="GO" id="GO:0045881">
    <property type="term" value="P:positive regulation of sporulation resulting in formation of a cellular spore"/>
    <property type="evidence" value="ECO:0007669"/>
    <property type="project" value="TreeGrafter"/>
</dbReference>
<evidence type="ECO:0000256" key="1">
    <source>
        <dbReference type="ARBA" id="ARBA00006295"/>
    </source>
</evidence>
<dbReference type="Pfam" id="PF23552">
    <property type="entry name" value="ParB_C"/>
    <property type="match status" value="1"/>
</dbReference>
<name>A0A937XG76_UNCW3</name>
<dbReference type="Gene3D" id="1.10.10.2830">
    <property type="match status" value="1"/>
</dbReference>
<evidence type="ECO:0000259" key="4">
    <source>
        <dbReference type="SMART" id="SM00470"/>
    </source>
</evidence>
<evidence type="ECO:0000256" key="2">
    <source>
        <dbReference type="ARBA" id="ARBA00022829"/>
    </source>
</evidence>
<dbReference type="SUPFAM" id="SSF110849">
    <property type="entry name" value="ParB/Sulfiredoxin"/>
    <property type="match status" value="1"/>
</dbReference>
<dbReference type="GO" id="GO:0005694">
    <property type="term" value="C:chromosome"/>
    <property type="evidence" value="ECO:0007669"/>
    <property type="project" value="TreeGrafter"/>
</dbReference>
<dbReference type="InterPro" id="IPR036086">
    <property type="entry name" value="ParB/Sulfiredoxin_sf"/>
</dbReference>
<dbReference type="GO" id="GO:0003677">
    <property type="term" value="F:DNA binding"/>
    <property type="evidence" value="ECO:0007669"/>
    <property type="project" value="UniProtKB-KW"/>
</dbReference>
<comment type="similarity">
    <text evidence="1">Belongs to the ParB family.</text>
</comment>
<keyword evidence="2" id="KW-0159">Chromosome partition</keyword>
<keyword evidence="3" id="KW-0238">DNA-binding</keyword>
<dbReference type="SMART" id="SM00470">
    <property type="entry name" value="ParB"/>
    <property type="match status" value="1"/>
</dbReference>
<evidence type="ECO:0000313" key="5">
    <source>
        <dbReference type="EMBL" id="MBM3331043.1"/>
    </source>
</evidence>
<protein>
    <submittedName>
        <fullName evidence="5">ParB/RepB/Spo0J family partition protein</fullName>
    </submittedName>
</protein>
<dbReference type="PANTHER" id="PTHR33375">
    <property type="entry name" value="CHROMOSOME-PARTITIONING PROTEIN PARB-RELATED"/>
    <property type="match status" value="1"/>
</dbReference>
<dbReference type="Gene3D" id="3.90.1530.30">
    <property type="match status" value="1"/>
</dbReference>
<dbReference type="Pfam" id="PF17762">
    <property type="entry name" value="HTH_ParB"/>
    <property type="match status" value="1"/>
</dbReference>
<comment type="caution">
    <text evidence="5">The sequence shown here is derived from an EMBL/GenBank/DDBJ whole genome shotgun (WGS) entry which is preliminary data.</text>
</comment>
<evidence type="ECO:0000313" key="6">
    <source>
        <dbReference type="Proteomes" id="UP000779900"/>
    </source>
</evidence>
<dbReference type="AlphaFoldDB" id="A0A937XG76"/>
<dbReference type="InterPro" id="IPR003115">
    <property type="entry name" value="ParB_N"/>
</dbReference>
<dbReference type="Pfam" id="PF02195">
    <property type="entry name" value="ParB_N"/>
    <property type="match status" value="1"/>
</dbReference>
<dbReference type="InterPro" id="IPR041468">
    <property type="entry name" value="HTH_ParB/Spo0J"/>
</dbReference>
<dbReference type="PANTHER" id="PTHR33375:SF1">
    <property type="entry name" value="CHROMOSOME-PARTITIONING PROTEIN PARB-RELATED"/>
    <property type="match status" value="1"/>
</dbReference>
<dbReference type="GO" id="GO:0007059">
    <property type="term" value="P:chromosome segregation"/>
    <property type="evidence" value="ECO:0007669"/>
    <property type="project" value="UniProtKB-KW"/>
</dbReference>
<accession>A0A937XG76</accession>
<dbReference type="InterPro" id="IPR057240">
    <property type="entry name" value="ParB_dimer_C"/>
</dbReference>
<reference evidence="5" key="1">
    <citation type="submission" date="2019-03" db="EMBL/GenBank/DDBJ databases">
        <title>Lake Tanganyika Metagenome-Assembled Genomes (MAGs).</title>
        <authorList>
            <person name="Tran P."/>
        </authorList>
    </citation>
    <scope>NUCLEOTIDE SEQUENCE</scope>
    <source>
        <strain evidence="5">K_DeepCast_150m_m2_040</strain>
    </source>
</reference>
<sequence>MRKALGKGIRAIIPEETRAAMAAEARPIRIDEIRPNPFQPRTKTEENLDELVASIKTHGVLQPIMVRRRRDGYEVVMGERRLRASKLAGLEQVPAVIRSVDELEMLEFALIENLQRQNLNPIDEAMGYKRLNDEFKQTHEVIAQRVGKDRSTVANALRLLDLPFKVRDCLAAGLITAGHGRALLMSKNRRLQVEVCERIVKEGLSVRSVEKLCGEPRPKEPHMPKPEKDIHLREVEEGLAGYLGTRVVINPGKAGAGDIVVRYFSAEDLERVVEKMKRH</sequence>
<dbReference type="SUPFAM" id="SSF109709">
    <property type="entry name" value="KorB DNA-binding domain-like"/>
    <property type="match status" value="1"/>
</dbReference>
<feature type="domain" description="ParB-like N-terminal" evidence="4">
    <location>
        <begin position="26"/>
        <end position="114"/>
    </location>
</feature>
<dbReference type="EMBL" id="VGIR01000017">
    <property type="protein sequence ID" value="MBM3331043.1"/>
    <property type="molecule type" value="Genomic_DNA"/>
</dbReference>
<gene>
    <name evidence="5" type="ORF">FJY68_04225</name>
</gene>
<dbReference type="FunFam" id="1.10.10.2830:FF:000001">
    <property type="entry name" value="Chromosome partitioning protein ParB"/>
    <property type="match status" value="1"/>
</dbReference>
<proteinExistence type="inferred from homology"/>
<dbReference type="CDD" id="cd16393">
    <property type="entry name" value="SPO0J_N"/>
    <property type="match status" value="1"/>
</dbReference>
<dbReference type="NCBIfam" id="TIGR00180">
    <property type="entry name" value="parB_part"/>
    <property type="match status" value="1"/>
</dbReference>
<evidence type="ECO:0000256" key="3">
    <source>
        <dbReference type="ARBA" id="ARBA00023125"/>
    </source>
</evidence>
<dbReference type="FunFam" id="3.90.1530.30:FF:000001">
    <property type="entry name" value="Chromosome partitioning protein ParB"/>
    <property type="match status" value="1"/>
</dbReference>